<accession>A0A645IT48</accession>
<dbReference type="EMBL" id="VSSQ01122955">
    <property type="protein sequence ID" value="MPN54585.1"/>
    <property type="molecule type" value="Genomic_DNA"/>
</dbReference>
<comment type="caution">
    <text evidence="1">The sequence shown here is derived from an EMBL/GenBank/DDBJ whole genome shotgun (WGS) entry which is preliminary data.</text>
</comment>
<name>A0A645IT48_9ZZZZ</name>
<sequence>MLGHESGLILRHPFLLPVLCESEHHKQLRPAVELHVLAGVGHVLDIIVRHLYAGSTKHAIPQRMTQPFGSG</sequence>
<proteinExistence type="predicted"/>
<gene>
    <name evidence="1" type="ORF">SDC9_202256</name>
</gene>
<dbReference type="AlphaFoldDB" id="A0A645IT48"/>
<evidence type="ECO:0000313" key="1">
    <source>
        <dbReference type="EMBL" id="MPN54585.1"/>
    </source>
</evidence>
<protein>
    <submittedName>
        <fullName evidence="1">Uncharacterized protein</fullName>
    </submittedName>
</protein>
<organism evidence="1">
    <name type="scientific">bioreactor metagenome</name>
    <dbReference type="NCBI Taxonomy" id="1076179"/>
    <lineage>
        <taxon>unclassified sequences</taxon>
        <taxon>metagenomes</taxon>
        <taxon>ecological metagenomes</taxon>
    </lineage>
</organism>
<reference evidence="1" key="1">
    <citation type="submission" date="2019-08" db="EMBL/GenBank/DDBJ databases">
        <authorList>
            <person name="Kucharzyk K."/>
            <person name="Murdoch R.W."/>
            <person name="Higgins S."/>
            <person name="Loffler F."/>
        </authorList>
    </citation>
    <scope>NUCLEOTIDE SEQUENCE</scope>
</reference>